<organism evidence="2">
    <name type="scientific">uncultured Caudovirales phage</name>
    <dbReference type="NCBI Taxonomy" id="2100421"/>
    <lineage>
        <taxon>Viruses</taxon>
        <taxon>Duplodnaviria</taxon>
        <taxon>Heunggongvirae</taxon>
        <taxon>Uroviricota</taxon>
        <taxon>Caudoviricetes</taxon>
        <taxon>Peduoviridae</taxon>
        <taxon>Maltschvirus</taxon>
        <taxon>Maltschvirus maltsch</taxon>
    </lineage>
</organism>
<dbReference type="EMBL" id="LR796580">
    <property type="protein sequence ID" value="CAB4152283.1"/>
    <property type="molecule type" value="Genomic_DNA"/>
</dbReference>
<evidence type="ECO:0000313" key="3">
    <source>
        <dbReference type="EMBL" id="CAB4202226.1"/>
    </source>
</evidence>
<dbReference type="EMBL" id="LR797426">
    <property type="protein sequence ID" value="CAB4215741.1"/>
    <property type="molecule type" value="Genomic_DNA"/>
</dbReference>
<gene>
    <name evidence="2" type="ORF">UFOVP1108_2</name>
    <name evidence="3" type="ORF">UFOVP1377_6</name>
    <name evidence="4" type="ORF">UFOVP1472_45</name>
    <name evidence="5" type="ORF">UFOVP1559_43</name>
    <name evidence="1" type="ORF">UFOVP604_2</name>
</gene>
<accession>A0A6J5QMF5</accession>
<evidence type="ECO:0000313" key="5">
    <source>
        <dbReference type="EMBL" id="CAB5230232.1"/>
    </source>
</evidence>
<protein>
    <submittedName>
        <fullName evidence="2">Uncharacterized protein</fullName>
    </submittedName>
</protein>
<dbReference type="EMBL" id="LR797320">
    <property type="protein sequence ID" value="CAB4202226.1"/>
    <property type="molecule type" value="Genomic_DNA"/>
</dbReference>
<name>A0A6J5QMF5_9CAUD</name>
<reference evidence="2" key="1">
    <citation type="submission" date="2020-05" db="EMBL/GenBank/DDBJ databases">
        <authorList>
            <person name="Chiriac C."/>
            <person name="Salcher M."/>
            <person name="Ghai R."/>
            <person name="Kavagutti S V."/>
        </authorList>
    </citation>
    <scope>NUCLEOTIDE SEQUENCE</scope>
</reference>
<sequence>MADPVLPELARAAMMLTARQPNRDFMQAIPGGGGSERSANPSWDAMSNAEKAAYYSANPTMAGITQFGQKALGMTSYGMLQNAMFPNFVAEQQAIAQGFPNVEAYSGSRNFGKESSLPAGGVVSPGMPKANNFVESLFNSILPSSAVQLNPAPVEDRAPSLTPAGMAAAAPGVAEANIAGYDSGMGNFGGGSNSFGEGQYNQGGMVDAENLMGQVPGPDDGYGALQGGEYVIKKSAVDKYGQAMLDAINNGTFKFEQSLINFMATPAK</sequence>
<dbReference type="EMBL" id="LR797051">
    <property type="protein sequence ID" value="CAB4183716.1"/>
    <property type="molecule type" value="Genomic_DNA"/>
</dbReference>
<dbReference type="EMBL" id="LR798412">
    <property type="protein sequence ID" value="CAB5230232.1"/>
    <property type="molecule type" value="Genomic_DNA"/>
</dbReference>
<evidence type="ECO:0000313" key="1">
    <source>
        <dbReference type="EMBL" id="CAB4152283.1"/>
    </source>
</evidence>
<proteinExistence type="predicted"/>
<evidence type="ECO:0000313" key="4">
    <source>
        <dbReference type="EMBL" id="CAB4215741.1"/>
    </source>
</evidence>
<evidence type="ECO:0000313" key="2">
    <source>
        <dbReference type="EMBL" id="CAB4183716.1"/>
    </source>
</evidence>